<name>A0A0F9Q0X8_9ZZZZ</name>
<accession>A0A0F9Q0X8</accession>
<dbReference type="AlphaFoldDB" id="A0A0F9Q0X8"/>
<comment type="caution">
    <text evidence="1">The sequence shown here is derived from an EMBL/GenBank/DDBJ whole genome shotgun (WGS) entry which is preliminary data.</text>
</comment>
<dbReference type="EMBL" id="LAZR01001885">
    <property type="protein sequence ID" value="KKN37570.1"/>
    <property type="molecule type" value="Genomic_DNA"/>
</dbReference>
<gene>
    <name evidence="1" type="ORF">LCGC14_0762100</name>
</gene>
<reference evidence="1" key="1">
    <citation type="journal article" date="2015" name="Nature">
        <title>Complex archaea that bridge the gap between prokaryotes and eukaryotes.</title>
        <authorList>
            <person name="Spang A."/>
            <person name="Saw J.H."/>
            <person name="Jorgensen S.L."/>
            <person name="Zaremba-Niedzwiedzka K."/>
            <person name="Martijn J."/>
            <person name="Lind A.E."/>
            <person name="van Eijk R."/>
            <person name="Schleper C."/>
            <person name="Guy L."/>
            <person name="Ettema T.J."/>
        </authorList>
    </citation>
    <scope>NUCLEOTIDE SEQUENCE</scope>
</reference>
<sequence>MTIRDFVQDKLGLILIATMLSVGGLGLAYAEEVTVNVPFDEWDMETSMFTGEKLGNGTMVYVFEYRWIGSLDQIMREWLSRLPETPDEFDKLTIPGTEKIIIPPEESPIKITERETREEVDERLIELVDERRAEIQREADTLIENLAECRTGLGAFGAYQEQEAIESYTDQTRWQFAIRDNLSQDPQVGKILKAIEECRIMKKYADMNLIGAYELNRYLADLAGLDYLGRTQEHPLNPSVTDQSDAMVETDPVTDRDRADEVEEMEELRDKLIEERKFEDPDADFTGINRGGQPEGLKCQTLGQPAPIGIHPTTNCPLSMYDEHILKNWSTITYGDILELQCTNFLYIYQHKIGTHEFPVWLNHCVPKVVREG</sequence>
<organism evidence="1">
    <name type="scientific">marine sediment metagenome</name>
    <dbReference type="NCBI Taxonomy" id="412755"/>
    <lineage>
        <taxon>unclassified sequences</taxon>
        <taxon>metagenomes</taxon>
        <taxon>ecological metagenomes</taxon>
    </lineage>
</organism>
<protein>
    <submittedName>
        <fullName evidence="1">Uncharacterized protein</fullName>
    </submittedName>
</protein>
<proteinExistence type="predicted"/>
<evidence type="ECO:0000313" key="1">
    <source>
        <dbReference type="EMBL" id="KKN37570.1"/>
    </source>
</evidence>